<dbReference type="InterPro" id="IPR043129">
    <property type="entry name" value="ATPase_NBD"/>
</dbReference>
<dbReference type="HAMAP" id="MF_00542">
    <property type="entry name" value="Butyrate_kinase"/>
    <property type="match status" value="1"/>
</dbReference>
<reference evidence="11 12" key="1">
    <citation type="submission" date="2021-03" db="EMBL/GenBank/DDBJ databases">
        <title>Enterococcal diversity collection.</title>
        <authorList>
            <person name="Gilmore M.S."/>
            <person name="Schwartzman J."/>
            <person name="Van Tyne D."/>
            <person name="Martin M."/>
            <person name="Earl A.M."/>
            <person name="Manson A.L."/>
            <person name="Straub T."/>
            <person name="Salamzade R."/>
            <person name="Saavedra J."/>
            <person name="Lebreton F."/>
            <person name="Prichula J."/>
            <person name="Schaufler K."/>
            <person name="Gaca A."/>
            <person name="Sgardioli B."/>
            <person name="Wagenaar J."/>
            <person name="Strong T."/>
        </authorList>
    </citation>
    <scope>NUCLEOTIDE SEQUENCE [LARGE SCALE GENOMIC DNA]</scope>
    <source>
        <strain evidence="11 12">DIV0080</strain>
    </source>
</reference>
<evidence type="ECO:0000256" key="10">
    <source>
        <dbReference type="RuleBase" id="RU003835"/>
    </source>
</evidence>
<evidence type="ECO:0000313" key="12">
    <source>
        <dbReference type="Proteomes" id="UP000664857"/>
    </source>
</evidence>
<dbReference type="CDD" id="cd24011">
    <property type="entry name" value="ASKHA_NBD_BK"/>
    <property type="match status" value="1"/>
</dbReference>
<dbReference type="PRINTS" id="PR00471">
    <property type="entry name" value="ACETATEKNASE"/>
</dbReference>
<evidence type="ECO:0000256" key="3">
    <source>
        <dbReference type="ARBA" id="ARBA00022490"/>
    </source>
</evidence>
<accession>A0ABS3HQK7</accession>
<evidence type="ECO:0000256" key="9">
    <source>
        <dbReference type="HAMAP-Rule" id="MF_00542"/>
    </source>
</evidence>
<organism evidence="11 12">
    <name type="scientific">Candidatus Vagococcus giribetii</name>
    <dbReference type="NCBI Taxonomy" id="2230876"/>
    <lineage>
        <taxon>Bacteria</taxon>
        <taxon>Bacillati</taxon>
        <taxon>Bacillota</taxon>
        <taxon>Bacilli</taxon>
        <taxon>Lactobacillales</taxon>
        <taxon>Enterococcaceae</taxon>
        <taxon>Vagococcus</taxon>
    </lineage>
</organism>
<keyword evidence="7 9" id="KW-0067">ATP-binding</keyword>
<protein>
    <recommendedName>
        <fullName evidence="9">Probable butyrate kinase</fullName>
        <shortName evidence="9">BK</shortName>
        <ecNumber evidence="9">2.7.2.7</ecNumber>
    </recommendedName>
    <alternativeName>
        <fullName evidence="9">Branched-chain carboxylic acid kinase</fullName>
    </alternativeName>
</protein>
<dbReference type="InterPro" id="IPR023865">
    <property type="entry name" value="Aliphatic_acid_kinase_CS"/>
</dbReference>
<dbReference type="PROSITE" id="PS01076">
    <property type="entry name" value="ACETATE_KINASE_2"/>
    <property type="match status" value="1"/>
</dbReference>
<dbReference type="PANTHER" id="PTHR21060">
    <property type="entry name" value="ACETATE KINASE"/>
    <property type="match status" value="1"/>
</dbReference>
<name>A0ABS3HQK7_9ENTE</name>
<gene>
    <name evidence="9 11" type="primary">buk</name>
    <name evidence="11" type="ORF">DOK76_00460</name>
</gene>
<evidence type="ECO:0000313" key="11">
    <source>
        <dbReference type="EMBL" id="MBO0475517.1"/>
    </source>
</evidence>
<comment type="catalytic activity">
    <reaction evidence="8 9">
        <text>butanoate + ATP = butanoyl phosphate + ADP</text>
        <dbReference type="Rhea" id="RHEA:13585"/>
        <dbReference type="ChEBI" id="CHEBI:17968"/>
        <dbReference type="ChEBI" id="CHEBI:30616"/>
        <dbReference type="ChEBI" id="CHEBI:58079"/>
        <dbReference type="ChEBI" id="CHEBI:456216"/>
        <dbReference type="EC" id="2.7.2.7"/>
    </reaction>
</comment>
<comment type="subcellular location">
    <subcellularLocation>
        <location evidence="1 9">Cytoplasm</location>
    </subcellularLocation>
</comment>
<dbReference type="PIRSF" id="PIRSF036458">
    <property type="entry name" value="Butyrate_kin"/>
    <property type="match status" value="1"/>
</dbReference>
<dbReference type="Proteomes" id="UP000664857">
    <property type="component" value="Unassembled WGS sequence"/>
</dbReference>
<dbReference type="NCBIfam" id="TIGR02707">
    <property type="entry name" value="butyr_kinase"/>
    <property type="match status" value="1"/>
</dbReference>
<dbReference type="NCBIfam" id="NF002834">
    <property type="entry name" value="PRK03011.1-5"/>
    <property type="match status" value="1"/>
</dbReference>
<comment type="caution">
    <text evidence="11">The sequence shown here is derived from an EMBL/GenBank/DDBJ whole genome shotgun (WGS) entry which is preliminary data.</text>
</comment>
<evidence type="ECO:0000256" key="2">
    <source>
        <dbReference type="ARBA" id="ARBA00008748"/>
    </source>
</evidence>
<proteinExistence type="inferred from homology"/>
<dbReference type="RefSeq" id="WP_206964129.1">
    <property type="nucleotide sequence ID" value="NZ_JAFLVX010000002.1"/>
</dbReference>
<keyword evidence="5 9" id="KW-0547">Nucleotide-binding</keyword>
<keyword evidence="12" id="KW-1185">Reference proteome</keyword>
<keyword evidence="3 9" id="KW-0963">Cytoplasm</keyword>
<dbReference type="Pfam" id="PF00871">
    <property type="entry name" value="Acetate_kinase"/>
    <property type="match status" value="1"/>
</dbReference>
<comment type="similarity">
    <text evidence="2 9 10">Belongs to the acetokinase family.</text>
</comment>
<evidence type="ECO:0000256" key="8">
    <source>
        <dbReference type="ARBA" id="ARBA00048596"/>
    </source>
</evidence>
<dbReference type="InterPro" id="IPR000890">
    <property type="entry name" value="Aliphatic_acid_kin_short-chain"/>
</dbReference>
<sequence length="357" mass="39044">MNILVINPGATSTKIALYNREENLLTETIQHRAAIIQSFSKVADQLDYRLEVIKETLDKHDVNFDEIAAIAARGGLLPPVESGAYEVNEAMLDFLVNRPRVEHASNLGAIIADKLLKLCPPETKAYVYDPVTVDQFAPVSRISGLKGVERVSIGHALNMRAVAFHVANKLGKAYEDCHLIVAHLGGGNTISVHQKGRMIDSLSDDEGPFSTERTGELPVKSVMKLCYKHSEKEMERLRRQVGGMYSYLGTNDARIVEERIKEGDQEAALVFEALSYQVAKGIGSLATALKGEVDGIILTGGLAFSTRLAESVREKVDFLGPFFVVPGEKEMYALASGVTRVLEGVETSHVFKVESGE</sequence>
<dbReference type="PANTHER" id="PTHR21060:SF20">
    <property type="entry name" value="BUTYRATE KINASE 1-RELATED"/>
    <property type="match status" value="1"/>
</dbReference>
<dbReference type="EC" id="2.7.2.7" evidence="9"/>
<dbReference type="SUPFAM" id="SSF53067">
    <property type="entry name" value="Actin-like ATPase domain"/>
    <property type="match status" value="2"/>
</dbReference>
<keyword evidence="4 9" id="KW-0808">Transferase</keyword>
<dbReference type="GO" id="GO:0047761">
    <property type="term" value="F:butyrate kinase activity"/>
    <property type="evidence" value="ECO:0007669"/>
    <property type="project" value="UniProtKB-EC"/>
</dbReference>
<dbReference type="EMBL" id="JAFLVX010000002">
    <property type="protein sequence ID" value="MBO0475517.1"/>
    <property type="molecule type" value="Genomic_DNA"/>
</dbReference>
<evidence type="ECO:0000256" key="5">
    <source>
        <dbReference type="ARBA" id="ARBA00022741"/>
    </source>
</evidence>
<evidence type="ECO:0000256" key="1">
    <source>
        <dbReference type="ARBA" id="ARBA00004496"/>
    </source>
</evidence>
<dbReference type="InterPro" id="IPR011245">
    <property type="entry name" value="Butyrate_kin"/>
</dbReference>
<evidence type="ECO:0000256" key="7">
    <source>
        <dbReference type="ARBA" id="ARBA00022840"/>
    </source>
</evidence>
<keyword evidence="6 9" id="KW-0418">Kinase</keyword>
<dbReference type="Gene3D" id="3.30.420.40">
    <property type="match status" value="2"/>
</dbReference>
<evidence type="ECO:0000256" key="6">
    <source>
        <dbReference type="ARBA" id="ARBA00022777"/>
    </source>
</evidence>
<evidence type="ECO:0000256" key="4">
    <source>
        <dbReference type="ARBA" id="ARBA00022679"/>
    </source>
</evidence>